<dbReference type="SMART" id="SM01408">
    <property type="entry name" value="ING"/>
    <property type="match status" value="1"/>
</dbReference>
<keyword evidence="1" id="KW-0156">Chromatin regulator</keyword>
<dbReference type="GO" id="GO:0006355">
    <property type="term" value="P:regulation of DNA-templated transcription"/>
    <property type="evidence" value="ECO:0007669"/>
    <property type="project" value="TreeGrafter"/>
</dbReference>
<accession>A0A7R8WZC4</accession>
<dbReference type="InterPro" id="IPR013083">
    <property type="entry name" value="Znf_RING/FYVE/PHD"/>
</dbReference>
<dbReference type="AlphaFoldDB" id="A0A7R8WZC4"/>
<feature type="compositionally biased region" description="Basic residues" evidence="2">
    <location>
        <begin position="119"/>
        <end position="134"/>
    </location>
</feature>
<dbReference type="InterPro" id="IPR011011">
    <property type="entry name" value="Znf_FYVE_PHD"/>
</dbReference>
<evidence type="ECO:0000256" key="1">
    <source>
        <dbReference type="ARBA" id="ARBA00022853"/>
    </source>
</evidence>
<dbReference type="InterPro" id="IPR024610">
    <property type="entry name" value="ING_N_histone-binding"/>
</dbReference>
<dbReference type="OrthoDB" id="5411773at2759"/>
<dbReference type="PANTHER" id="PTHR10333">
    <property type="entry name" value="INHIBITOR OF GROWTH PROTEIN"/>
    <property type="match status" value="1"/>
</dbReference>
<evidence type="ECO:0000313" key="4">
    <source>
        <dbReference type="EMBL" id="CAD7241056.1"/>
    </source>
</evidence>
<name>A0A7R8WZC4_9CRUS</name>
<dbReference type="EMBL" id="CAJPEV010000091">
    <property type="protein sequence ID" value="CAG0880409.1"/>
    <property type="molecule type" value="Genomic_DNA"/>
</dbReference>
<evidence type="ECO:0000259" key="3">
    <source>
        <dbReference type="SMART" id="SM01408"/>
    </source>
</evidence>
<dbReference type="GO" id="GO:0005634">
    <property type="term" value="C:nucleus"/>
    <property type="evidence" value="ECO:0007669"/>
    <property type="project" value="TreeGrafter"/>
</dbReference>
<feature type="domain" description="Inhibitor of growth protein N-terminal histone-binding" evidence="3">
    <location>
        <begin position="1"/>
        <end position="94"/>
    </location>
</feature>
<dbReference type="InterPro" id="IPR028651">
    <property type="entry name" value="ING_fam"/>
</dbReference>
<feature type="non-terminal residue" evidence="4">
    <location>
        <position position="1"/>
    </location>
</feature>
<dbReference type="GO" id="GO:0006325">
    <property type="term" value="P:chromatin organization"/>
    <property type="evidence" value="ECO:0007669"/>
    <property type="project" value="UniProtKB-KW"/>
</dbReference>
<dbReference type="CDD" id="cd16859">
    <property type="entry name" value="ING_ING4_5"/>
    <property type="match status" value="1"/>
</dbReference>
<dbReference type="Proteomes" id="UP000677054">
    <property type="component" value="Unassembled WGS sequence"/>
</dbReference>
<feature type="region of interest" description="Disordered" evidence="2">
    <location>
        <begin position="105"/>
        <end position="158"/>
    </location>
</feature>
<dbReference type="Gene3D" id="6.10.140.1740">
    <property type="match status" value="1"/>
</dbReference>
<organism evidence="4">
    <name type="scientific">Darwinula stevensoni</name>
    <dbReference type="NCBI Taxonomy" id="69355"/>
    <lineage>
        <taxon>Eukaryota</taxon>
        <taxon>Metazoa</taxon>
        <taxon>Ecdysozoa</taxon>
        <taxon>Arthropoda</taxon>
        <taxon>Crustacea</taxon>
        <taxon>Oligostraca</taxon>
        <taxon>Ostracoda</taxon>
        <taxon>Podocopa</taxon>
        <taxon>Podocopida</taxon>
        <taxon>Darwinulocopina</taxon>
        <taxon>Darwinuloidea</taxon>
        <taxon>Darwinulidae</taxon>
        <taxon>Darwinula</taxon>
    </lineage>
</organism>
<dbReference type="SUPFAM" id="SSF57903">
    <property type="entry name" value="FYVE/PHD zinc finger"/>
    <property type="match status" value="1"/>
</dbReference>
<protein>
    <recommendedName>
        <fullName evidence="3">Inhibitor of growth protein N-terminal histone-binding domain-containing protein</fullName>
    </recommendedName>
</protein>
<gene>
    <name evidence="4" type="ORF">DSTB1V02_LOCUS1058</name>
</gene>
<proteinExistence type="predicted"/>
<dbReference type="EMBL" id="LR899608">
    <property type="protein sequence ID" value="CAD7241056.1"/>
    <property type="molecule type" value="Genomic_DNA"/>
</dbReference>
<keyword evidence="5" id="KW-1185">Reference proteome</keyword>
<dbReference type="Pfam" id="PF12998">
    <property type="entry name" value="ING"/>
    <property type="match status" value="1"/>
</dbReference>
<dbReference type="Gene3D" id="3.30.40.10">
    <property type="entry name" value="Zinc/RING finger domain, C3HC4 (zinc finger)"/>
    <property type="match status" value="1"/>
</dbReference>
<evidence type="ECO:0000313" key="5">
    <source>
        <dbReference type="Proteomes" id="UP000677054"/>
    </source>
</evidence>
<dbReference type="PANTHER" id="PTHR10333:SF42">
    <property type="entry name" value="INHIBITOR OF GROWTH PROTEIN 5"/>
    <property type="match status" value="1"/>
</dbReference>
<reference evidence="4" key="1">
    <citation type="submission" date="2020-11" db="EMBL/GenBank/DDBJ databases">
        <authorList>
            <person name="Tran Van P."/>
        </authorList>
    </citation>
    <scope>NUCLEOTIDE SEQUENCE</scope>
</reference>
<sequence length="216" mass="24317">LENLPIELQRNFTLMHDLDARSQDVVKEIDKASNEYLSKVRDMPSEKRKEQLSKIQKLWDKAKEYADDKVQLSVQTYELVDKHIRRLDSDLARFEAEIKEKARVNAKVAEVEGTTTGKKGGRKKGKAQEKKKGRLLSSDEDLGKGRKKSKKGTGTTAVMPSQELAITSVFPLSTGHASDVLDMPVDPNEPTYCICQQVSYGEMIGCDNPDVSFYHL</sequence>
<evidence type="ECO:0000256" key="2">
    <source>
        <dbReference type="SAM" id="MobiDB-lite"/>
    </source>
</evidence>